<gene>
    <name evidence="1" type="ORF">S06H3_34121</name>
</gene>
<reference evidence="1" key="1">
    <citation type="journal article" date="2014" name="Front. Microbiol.">
        <title>High frequency of phylogenetically diverse reductive dehalogenase-homologous genes in deep subseafloor sedimentary metagenomes.</title>
        <authorList>
            <person name="Kawai M."/>
            <person name="Futagami T."/>
            <person name="Toyoda A."/>
            <person name="Takaki Y."/>
            <person name="Nishi S."/>
            <person name="Hori S."/>
            <person name="Arai W."/>
            <person name="Tsubouchi T."/>
            <person name="Morono Y."/>
            <person name="Uchiyama I."/>
            <person name="Ito T."/>
            <person name="Fujiyama A."/>
            <person name="Inagaki F."/>
            <person name="Takami H."/>
        </authorList>
    </citation>
    <scope>NUCLEOTIDE SEQUENCE</scope>
    <source>
        <strain evidence="1">Expedition CK06-06</strain>
    </source>
</reference>
<dbReference type="EMBL" id="BARV01020445">
    <property type="protein sequence ID" value="GAI27423.1"/>
    <property type="molecule type" value="Genomic_DNA"/>
</dbReference>
<sequence length="274" mass="31436">CVKKAVKEACHQAGMPDPGELAAVMVIHHWGSLIPWQPHWHLHIYLLPYTADHPVVCHDRYKTKRPGLVGWRSLPRWWSTEALAELRTSWKKAAERVLGIKYPGEWDIKRGYLGKERQMIHTLAYQMRAPLRDIWKGVRGDSSSGFEYRAKGKPGRPGKVIPMVEADFEAAYERAELVRTWLTRVTWYGYLSNTKQAATMRSLDLEIEEEAEDPGGKDTGKYWRPVDTTTLGVLFEATDNSGEVDFVEWSQLCPEPVPAPCEKPIGATRRRRWI</sequence>
<proteinExistence type="predicted"/>
<feature type="non-terminal residue" evidence="1">
    <location>
        <position position="274"/>
    </location>
</feature>
<comment type="caution">
    <text evidence="1">The sequence shown here is derived from an EMBL/GenBank/DDBJ whole genome shotgun (WGS) entry which is preliminary data.</text>
</comment>
<dbReference type="AlphaFoldDB" id="X1M7Y8"/>
<protein>
    <submittedName>
        <fullName evidence="1">Uncharacterized protein</fullName>
    </submittedName>
</protein>
<feature type="non-terminal residue" evidence="1">
    <location>
        <position position="1"/>
    </location>
</feature>
<accession>X1M7Y8</accession>
<organism evidence="1">
    <name type="scientific">marine sediment metagenome</name>
    <dbReference type="NCBI Taxonomy" id="412755"/>
    <lineage>
        <taxon>unclassified sequences</taxon>
        <taxon>metagenomes</taxon>
        <taxon>ecological metagenomes</taxon>
    </lineage>
</organism>
<evidence type="ECO:0000313" key="1">
    <source>
        <dbReference type="EMBL" id="GAI27423.1"/>
    </source>
</evidence>
<name>X1M7Y8_9ZZZZ</name>